<dbReference type="STRING" id="314344.AL013_03370"/>
<gene>
    <name evidence="2" type="ORF">SPV1_08566</name>
</gene>
<proteinExistence type="predicted"/>
<reference evidence="2 3" key="1">
    <citation type="submission" date="2006-09" db="EMBL/GenBank/DDBJ databases">
        <authorList>
            <person name="Emerson D."/>
            <person name="Ferriera S."/>
            <person name="Johnson J."/>
            <person name="Kravitz S."/>
            <person name="Halpern A."/>
            <person name="Remington K."/>
            <person name="Beeson K."/>
            <person name="Tran B."/>
            <person name="Rogers Y.-H."/>
            <person name="Friedman R."/>
            <person name="Venter J.C."/>
        </authorList>
    </citation>
    <scope>NUCLEOTIDE SEQUENCE [LARGE SCALE GENOMIC DNA]</scope>
    <source>
        <strain evidence="2 3">PV-1</strain>
    </source>
</reference>
<evidence type="ECO:0000259" key="1">
    <source>
        <dbReference type="Pfam" id="PF14347"/>
    </source>
</evidence>
<dbReference type="Pfam" id="PF14347">
    <property type="entry name" value="DUF4399"/>
    <property type="match status" value="1"/>
</dbReference>
<dbReference type="InParanoid" id="Q0EYV0"/>
<dbReference type="EMBL" id="AATS01000008">
    <property type="protein sequence ID" value="EAU54457.1"/>
    <property type="molecule type" value="Genomic_DNA"/>
</dbReference>
<feature type="domain" description="DUF4399" evidence="1">
    <location>
        <begin position="48"/>
        <end position="137"/>
    </location>
</feature>
<accession>Q0EYV0</accession>
<dbReference type="eggNOG" id="COG3794">
    <property type="taxonomic scope" value="Bacteria"/>
</dbReference>
<organism evidence="2 3">
    <name type="scientific">Mariprofundus ferrooxydans PV-1</name>
    <dbReference type="NCBI Taxonomy" id="314345"/>
    <lineage>
        <taxon>Bacteria</taxon>
        <taxon>Pseudomonadati</taxon>
        <taxon>Pseudomonadota</taxon>
        <taxon>Candidatius Mariprofundia</taxon>
        <taxon>Mariprofundales</taxon>
        <taxon>Mariprofundaceae</taxon>
        <taxon>Mariprofundus</taxon>
    </lineage>
</organism>
<evidence type="ECO:0000313" key="2">
    <source>
        <dbReference type="EMBL" id="EAU54457.1"/>
    </source>
</evidence>
<dbReference type="Proteomes" id="UP000005297">
    <property type="component" value="Unassembled WGS sequence"/>
</dbReference>
<dbReference type="OrthoDB" id="531568at2"/>
<comment type="caution">
    <text evidence="2">The sequence shown here is derived from an EMBL/GenBank/DDBJ whole genome shotgun (WGS) entry which is preliminary data.</text>
</comment>
<dbReference type="AlphaFoldDB" id="Q0EYV0"/>
<keyword evidence="3" id="KW-1185">Reference proteome</keyword>
<evidence type="ECO:0000313" key="3">
    <source>
        <dbReference type="Proteomes" id="UP000005297"/>
    </source>
</evidence>
<dbReference type="HOGENOM" id="CLU_116275_1_1_0"/>
<dbReference type="InterPro" id="IPR025512">
    <property type="entry name" value="DUF4399"/>
</dbReference>
<dbReference type="RefSeq" id="WP_009849237.1">
    <property type="nucleotide sequence ID" value="NZ_DS022294.1"/>
</dbReference>
<name>Q0EYV0_9PROT</name>
<sequence length="137" mass="14690">MNIQESLSRVALIAVIFGLTACSEPKAPPHVSIVQPADGATVGQRFKVVMAVEGMKVRKAGEIVNGTGHFDLIVDGSAAPMGEVIFKDHQHLHYKDGQSEATLHLYPGKHSLTLQFANGLEKSYGQSLSHTISVTVK</sequence>
<protein>
    <recommendedName>
        <fullName evidence="1">DUF4399 domain-containing protein</fullName>
    </recommendedName>
</protein>